<dbReference type="Pfam" id="PF00884">
    <property type="entry name" value="Sulfatase"/>
    <property type="match status" value="1"/>
</dbReference>
<keyword evidence="4" id="KW-0732">Signal</keyword>
<dbReference type="GO" id="GO:0046872">
    <property type="term" value="F:metal ion binding"/>
    <property type="evidence" value="ECO:0007669"/>
    <property type="project" value="UniProtKB-KW"/>
</dbReference>
<evidence type="ECO:0000313" key="8">
    <source>
        <dbReference type="EMBL" id="QHI70659.1"/>
    </source>
</evidence>
<dbReference type="PANTHER" id="PTHR42693">
    <property type="entry name" value="ARYLSULFATASE FAMILY MEMBER"/>
    <property type="match status" value="1"/>
</dbReference>
<dbReference type="InterPro" id="IPR024607">
    <property type="entry name" value="Sulfatase_CS"/>
</dbReference>
<feature type="domain" description="Sulfatase N-terminal" evidence="7">
    <location>
        <begin position="35"/>
        <end position="378"/>
    </location>
</feature>
<dbReference type="Gene3D" id="3.30.1120.10">
    <property type="match status" value="1"/>
</dbReference>
<dbReference type="GO" id="GO:0004065">
    <property type="term" value="F:arylsulfatase activity"/>
    <property type="evidence" value="ECO:0007669"/>
    <property type="project" value="TreeGrafter"/>
</dbReference>
<dbReference type="Gene3D" id="3.40.720.10">
    <property type="entry name" value="Alkaline Phosphatase, subunit A"/>
    <property type="match status" value="1"/>
</dbReference>
<protein>
    <submittedName>
        <fullName evidence="8">Sulfatase-like hydrolase/transferase</fullName>
    </submittedName>
</protein>
<keyword evidence="5 8" id="KW-0378">Hydrolase</keyword>
<organism evidence="8 9">
    <name type="scientific">Tichowtungia aerotolerans</name>
    <dbReference type="NCBI Taxonomy" id="2697043"/>
    <lineage>
        <taxon>Bacteria</taxon>
        <taxon>Pseudomonadati</taxon>
        <taxon>Kiritimatiellota</taxon>
        <taxon>Tichowtungiia</taxon>
        <taxon>Tichowtungiales</taxon>
        <taxon>Tichowtungiaceae</taxon>
        <taxon>Tichowtungia</taxon>
    </lineage>
</organism>
<evidence type="ECO:0000256" key="6">
    <source>
        <dbReference type="ARBA" id="ARBA00022837"/>
    </source>
</evidence>
<dbReference type="PROSITE" id="PS00523">
    <property type="entry name" value="SULFATASE_1"/>
    <property type="match status" value="1"/>
</dbReference>
<keyword evidence="8" id="KW-0808">Transferase</keyword>
<name>A0A6P1M7C9_9BACT</name>
<dbReference type="InterPro" id="IPR000917">
    <property type="entry name" value="Sulfatase_N"/>
</dbReference>
<keyword evidence="9" id="KW-1185">Reference proteome</keyword>
<dbReference type="AlphaFoldDB" id="A0A6P1M7C9"/>
<evidence type="ECO:0000256" key="3">
    <source>
        <dbReference type="ARBA" id="ARBA00022723"/>
    </source>
</evidence>
<dbReference type="Proteomes" id="UP000464954">
    <property type="component" value="Chromosome"/>
</dbReference>
<dbReference type="PANTHER" id="PTHR42693:SF42">
    <property type="entry name" value="ARYLSULFATASE G"/>
    <property type="match status" value="1"/>
</dbReference>
<evidence type="ECO:0000313" key="9">
    <source>
        <dbReference type="Proteomes" id="UP000464954"/>
    </source>
</evidence>
<keyword evidence="6" id="KW-0106">Calcium</keyword>
<dbReference type="GO" id="GO:0016740">
    <property type="term" value="F:transferase activity"/>
    <property type="evidence" value="ECO:0007669"/>
    <property type="project" value="UniProtKB-KW"/>
</dbReference>
<dbReference type="RefSeq" id="WP_160629831.1">
    <property type="nucleotide sequence ID" value="NZ_CP047593.1"/>
</dbReference>
<reference evidence="8 9" key="1">
    <citation type="submission" date="2020-01" db="EMBL/GenBank/DDBJ databases">
        <title>Ponticoccus aerotolerans gen. nov., sp. nov., an anaerobic bacterium and proposal of Ponticoccusceae fam. nov., Ponticoccusles ord. nov. and Ponticoccuse classis nov. in the phylum Kiritimatiellaeota.</title>
        <authorList>
            <person name="Zhou L.Y."/>
            <person name="Du Z.J."/>
        </authorList>
    </citation>
    <scope>NUCLEOTIDE SEQUENCE [LARGE SCALE GENOMIC DNA]</scope>
    <source>
        <strain evidence="8 9">S-5007</strain>
    </source>
</reference>
<evidence type="ECO:0000256" key="2">
    <source>
        <dbReference type="ARBA" id="ARBA00008779"/>
    </source>
</evidence>
<comment type="cofactor">
    <cofactor evidence="1">
        <name>Ca(2+)</name>
        <dbReference type="ChEBI" id="CHEBI:29108"/>
    </cofactor>
</comment>
<dbReference type="KEGG" id="taer:GT409_14820"/>
<evidence type="ECO:0000256" key="4">
    <source>
        <dbReference type="ARBA" id="ARBA00022729"/>
    </source>
</evidence>
<dbReference type="EMBL" id="CP047593">
    <property type="protein sequence ID" value="QHI70659.1"/>
    <property type="molecule type" value="Genomic_DNA"/>
</dbReference>
<gene>
    <name evidence="8" type="ORF">GT409_14820</name>
</gene>
<dbReference type="InterPro" id="IPR050738">
    <property type="entry name" value="Sulfatase"/>
</dbReference>
<proteinExistence type="inferred from homology"/>
<evidence type="ECO:0000259" key="7">
    <source>
        <dbReference type="Pfam" id="PF00884"/>
    </source>
</evidence>
<comment type="similarity">
    <text evidence="2">Belongs to the sulfatase family.</text>
</comment>
<dbReference type="SUPFAM" id="SSF53649">
    <property type="entry name" value="Alkaline phosphatase-like"/>
    <property type="match status" value="1"/>
</dbReference>
<keyword evidence="3" id="KW-0479">Metal-binding</keyword>
<evidence type="ECO:0000256" key="5">
    <source>
        <dbReference type="ARBA" id="ARBA00022801"/>
    </source>
</evidence>
<accession>A0A6P1M7C9</accession>
<dbReference type="PROSITE" id="PS00149">
    <property type="entry name" value="SULFATASE_2"/>
    <property type="match status" value="1"/>
</dbReference>
<evidence type="ECO:0000256" key="1">
    <source>
        <dbReference type="ARBA" id="ARBA00001913"/>
    </source>
</evidence>
<dbReference type="CDD" id="cd16144">
    <property type="entry name" value="ARS_like"/>
    <property type="match status" value="1"/>
</dbReference>
<sequence>MMKKKRRFLVFGTILVGNILDGFLPAFAKSEEKRPNVLMFLVDDLGWNDTSLVWRGEETLYNERYRTPNIQKLANEGVRFSRAYSQALCCPSRASFITGQNTMRCKITGDFGTLYNHNHTMMFPGGKILDKRSSTLPRVLKEHGYRTIHAGKYHLTQYGSDHPSPEEIGYDVNIGGSQYGQPGSYYGTDNYENQKNKTMQVPGLEDYYGSDTYLTEALTDKAIIEIERAMKDGTPFFMNMAHYAVHTPIQQDPRFGAHYERRSGELAEEPDYATMIEGVDVSLGRFLQAIEDAGQADNTLVIFYSDNGGRVLWRQSKSLYGKKYDFNYPLRSGKACLYEGGIRVPAIIKWPGSGAKNMEVDTPVIIEDLYTTILSITGCFDSLGENKSQIDGKDLSVLIKGRKSRKLMERPLFFHLPYRFDGEAINGPDFKNGGVTPSTAIIKGDWKLIYFHLNETFELYNLSSDVSEANNLLLSNMEKAKSLCVQLDKYMKQTEAIRPVHLPSKKPIRWPLDALIRIETGAQGLE</sequence>
<dbReference type="InterPro" id="IPR017850">
    <property type="entry name" value="Alkaline_phosphatase_core_sf"/>
</dbReference>